<reference evidence="9 10" key="1">
    <citation type="submission" date="2018-08" db="EMBL/GenBank/DDBJ databases">
        <title>Mucilaginibacter terrae sp. nov., isolated from manganese diggings.</title>
        <authorList>
            <person name="Huang Y."/>
            <person name="Zhou Z."/>
        </authorList>
    </citation>
    <scope>NUCLEOTIDE SEQUENCE [LARGE SCALE GENOMIC DNA]</scope>
    <source>
        <strain evidence="9 10">ZH6</strain>
    </source>
</reference>
<dbReference type="PANTHER" id="PTHR46098:SF1">
    <property type="entry name" value="TRNA (CYTOSINE(38)-C(5))-METHYLTRANSFERASE"/>
    <property type="match status" value="1"/>
</dbReference>
<comment type="similarity">
    <text evidence="7 8">Belongs to the class I-like SAM-binding methyltransferase superfamily. C5-methyltransferase family.</text>
</comment>
<dbReference type="PANTHER" id="PTHR46098">
    <property type="entry name" value="TRNA (CYTOSINE(38)-C(5))-METHYLTRANSFERASE"/>
    <property type="match status" value="1"/>
</dbReference>
<evidence type="ECO:0000256" key="2">
    <source>
        <dbReference type="ARBA" id="ARBA00022603"/>
    </source>
</evidence>
<dbReference type="SUPFAM" id="SSF53335">
    <property type="entry name" value="S-adenosyl-L-methionine-dependent methyltransferases"/>
    <property type="match status" value="1"/>
</dbReference>
<gene>
    <name evidence="9" type="primary">dcm</name>
    <name evidence="9" type="ORF">DYU05_19320</name>
</gene>
<evidence type="ECO:0000256" key="4">
    <source>
        <dbReference type="ARBA" id="ARBA00022691"/>
    </source>
</evidence>
<organism evidence="9 10">
    <name type="scientific">Mucilaginibacter terrenus</name>
    <dbReference type="NCBI Taxonomy" id="2482727"/>
    <lineage>
        <taxon>Bacteria</taxon>
        <taxon>Pseudomonadati</taxon>
        <taxon>Bacteroidota</taxon>
        <taxon>Sphingobacteriia</taxon>
        <taxon>Sphingobacteriales</taxon>
        <taxon>Sphingobacteriaceae</taxon>
        <taxon>Mucilaginibacter</taxon>
    </lineage>
</organism>
<dbReference type="Pfam" id="PF00145">
    <property type="entry name" value="DNA_methylase"/>
    <property type="match status" value="1"/>
</dbReference>
<evidence type="ECO:0000256" key="1">
    <source>
        <dbReference type="ARBA" id="ARBA00011975"/>
    </source>
</evidence>
<dbReference type="InterPro" id="IPR001525">
    <property type="entry name" value="C5_MeTfrase"/>
</dbReference>
<name>A0A3E2NKG6_9SPHI</name>
<feature type="active site" evidence="7">
    <location>
        <position position="81"/>
    </location>
</feature>
<evidence type="ECO:0000313" key="9">
    <source>
        <dbReference type="EMBL" id="RFZ81433.1"/>
    </source>
</evidence>
<dbReference type="OrthoDB" id="32195at2"/>
<proteinExistence type="inferred from homology"/>
<keyword evidence="10" id="KW-1185">Reference proteome</keyword>
<comment type="caution">
    <text evidence="9">The sequence shown here is derived from an EMBL/GenBank/DDBJ whole genome shotgun (WGS) entry which is preliminary data.</text>
</comment>
<dbReference type="EC" id="2.1.1.37" evidence="1"/>
<dbReference type="AlphaFoldDB" id="A0A3E2NKG6"/>
<keyword evidence="4 7" id="KW-0949">S-adenosyl-L-methionine</keyword>
<dbReference type="EMBL" id="QWDE01000005">
    <property type="protein sequence ID" value="RFZ81433.1"/>
    <property type="molecule type" value="Genomic_DNA"/>
</dbReference>
<evidence type="ECO:0000256" key="8">
    <source>
        <dbReference type="RuleBase" id="RU000416"/>
    </source>
</evidence>
<evidence type="ECO:0000256" key="5">
    <source>
        <dbReference type="ARBA" id="ARBA00022747"/>
    </source>
</evidence>
<dbReference type="NCBIfam" id="TIGR00675">
    <property type="entry name" value="dcm"/>
    <property type="match status" value="1"/>
</dbReference>
<dbReference type="Gene3D" id="3.40.50.150">
    <property type="entry name" value="Vaccinia Virus protein VP39"/>
    <property type="match status" value="1"/>
</dbReference>
<accession>A0A3E2NKG6</accession>
<keyword evidence="2 7" id="KW-0489">Methyltransferase</keyword>
<dbReference type="GO" id="GO:0032259">
    <property type="term" value="P:methylation"/>
    <property type="evidence" value="ECO:0007669"/>
    <property type="project" value="UniProtKB-KW"/>
</dbReference>
<sequence length="390" mass="44222">MVKKIIDKNVIEFFAGIGLMRSGLEKADWQVTYANDIDPVKKKLYTNNFLNSESHFVLEDIHNLSEESMPSASLATASFPCTDLSVAGKREGLNGQHSSAFWGFIRILTEMGERRPNLVLLENVVGFLTSHNGDDLKDALLALNCIGYAVDVFIINAVHFVPQSRVRLFIVGKYTGVCREPQLRHLFPPTDIRPKKLVNFVFNHPEINWDINHELPPLPSLSLSLKQIVQEVEDQSKAWWSTERVNYFLNQTFERHFIKLIQLRDKQEVSYLTAFRRKRNGKSMAEIRFDGIAGCLRTPKGGSARQILIHVGRGEIKIRLLNPLECARLMGADDFTITGTDQEALFGFGDAVCVPVITWIGEKYLTPTLIKLTKQFRLTSENIDEYAKPA</sequence>
<dbReference type="GO" id="GO:0009307">
    <property type="term" value="P:DNA restriction-modification system"/>
    <property type="evidence" value="ECO:0007669"/>
    <property type="project" value="UniProtKB-KW"/>
</dbReference>
<dbReference type="GO" id="GO:0003886">
    <property type="term" value="F:DNA (cytosine-5-)-methyltransferase activity"/>
    <property type="evidence" value="ECO:0007669"/>
    <property type="project" value="UniProtKB-EC"/>
</dbReference>
<keyword evidence="5" id="KW-0680">Restriction system</keyword>
<dbReference type="Proteomes" id="UP000260823">
    <property type="component" value="Unassembled WGS sequence"/>
</dbReference>
<dbReference type="InterPro" id="IPR050750">
    <property type="entry name" value="C5-MTase"/>
</dbReference>
<dbReference type="PROSITE" id="PS51679">
    <property type="entry name" value="SAM_MT_C5"/>
    <property type="match status" value="1"/>
</dbReference>
<evidence type="ECO:0000256" key="7">
    <source>
        <dbReference type="PROSITE-ProRule" id="PRU01016"/>
    </source>
</evidence>
<comment type="catalytic activity">
    <reaction evidence="6">
        <text>a 2'-deoxycytidine in DNA + S-adenosyl-L-methionine = a 5-methyl-2'-deoxycytidine in DNA + S-adenosyl-L-homocysteine + H(+)</text>
        <dbReference type="Rhea" id="RHEA:13681"/>
        <dbReference type="Rhea" id="RHEA-COMP:11369"/>
        <dbReference type="Rhea" id="RHEA-COMP:11370"/>
        <dbReference type="ChEBI" id="CHEBI:15378"/>
        <dbReference type="ChEBI" id="CHEBI:57856"/>
        <dbReference type="ChEBI" id="CHEBI:59789"/>
        <dbReference type="ChEBI" id="CHEBI:85452"/>
        <dbReference type="ChEBI" id="CHEBI:85454"/>
        <dbReference type="EC" id="2.1.1.37"/>
    </reaction>
</comment>
<evidence type="ECO:0000256" key="6">
    <source>
        <dbReference type="ARBA" id="ARBA00047422"/>
    </source>
</evidence>
<dbReference type="RefSeq" id="WP_117384800.1">
    <property type="nucleotide sequence ID" value="NZ_QWDE01000005.1"/>
</dbReference>
<protein>
    <recommendedName>
        <fullName evidence="1">DNA (cytosine-5-)-methyltransferase</fullName>
        <ecNumber evidence="1">2.1.1.37</ecNumber>
    </recommendedName>
</protein>
<dbReference type="PRINTS" id="PR00105">
    <property type="entry name" value="C5METTRFRASE"/>
</dbReference>
<evidence type="ECO:0000256" key="3">
    <source>
        <dbReference type="ARBA" id="ARBA00022679"/>
    </source>
</evidence>
<evidence type="ECO:0000313" key="10">
    <source>
        <dbReference type="Proteomes" id="UP000260823"/>
    </source>
</evidence>
<keyword evidence="3 7" id="KW-0808">Transferase</keyword>
<dbReference type="InterPro" id="IPR029063">
    <property type="entry name" value="SAM-dependent_MTases_sf"/>
</dbReference>